<gene>
    <name evidence="3" type="ORF">BU23DRAFT_573518</name>
</gene>
<keyword evidence="4" id="KW-1185">Reference proteome</keyword>
<feature type="coiled-coil region" evidence="1">
    <location>
        <begin position="73"/>
        <end position="100"/>
    </location>
</feature>
<proteinExistence type="predicted"/>
<evidence type="ECO:0000313" key="3">
    <source>
        <dbReference type="EMBL" id="KAF1967010.1"/>
    </source>
</evidence>
<name>A0A6A5URH1_9PLEO</name>
<reference evidence="3" key="1">
    <citation type="journal article" date="2020" name="Stud. Mycol.">
        <title>101 Dothideomycetes genomes: a test case for predicting lifestyles and emergence of pathogens.</title>
        <authorList>
            <person name="Haridas S."/>
            <person name="Albert R."/>
            <person name="Binder M."/>
            <person name="Bloem J."/>
            <person name="Labutti K."/>
            <person name="Salamov A."/>
            <person name="Andreopoulos B."/>
            <person name="Baker S."/>
            <person name="Barry K."/>
            <person name="Bills G."/>
            <person name="Bluhm B."/>
            <person name="Cannon C."/>
            <person name="Castanera R."/>
            <person name="Culley D."/>
            <person name="Daum C."/>
            <person name="Ezra D."/>
            <person name="Gonzalez J."/>
            <person name="Henrissat B."/>
            <person name="Kuo A."/>
            <person name="Liang C."/>
            <person name="Lipzen A."/>
            <person name="Lutzoni F."/>
            <person name="Magnuson J."/>
            <person name="Mondo S."/>
            <person name="Nolan M."/>
            <person name="Ohm R."/>
            <person name="Pangilinan J."/>
            <person name="Park H.-J."/>
            <person name="Ramirez L."/>
            <person name="Alfaro M."/>
            <person name="Sun H."/>
            <person name="Tritt A."/>
            <person name="Yoshinaga Y."/>
            <person name="Zwiers L.-H."/>
            <person name="Turgeon B."/>
            <person name="Goodwin S."/>
            <person name="Spatafora J."/>
            <person name="Crous P."/>
            <person name="Grigoriev I."/>
        </authorList>
    </citation>
    <scope>NUCLEOTIDE SEQUENCE</scope>
    <source>
        <strain evidence="3">CBS 107.79</strain>
    </source>
</reference>
<keyword evidence="2" id="KW-0732">Signal</keyword>
<protein>
    <submittedName>
        <fullName evidence="3">Uncharacterized protein</fullName>
    </submittedName>
</protein>
<dbReference type="Proteomes" id="UP000800036">
    <property type="component" value="Unassembled WGS sequence"/>
</dbReference>
<feature type="chain" id="PRO_5025660129" evidence="2">
    <location>
        <begin position="19"/>
        <end position="320"/>
    </location>
</feature>
<keyword evidence="1" id="KW-0175">Coiled coil</keyword>
<dbReference type="EMBL" id="ML976738">
    <property type="protein sequence ID" value="KAF1967010.1"/>
    <property type="molecule type" value="Genomic_DNA"/>
</dbReference>
<feature type="signal peptide" evidence="2">
    <location>
        <begin position="1"/>
        <end position="18"/>
    </location>
</feature>
<evidence type="ECO:0000313" key="4">
    <source>
        <dbReference type="Proteomes" id="UP000800036"/>
    </source>
</evidence>
<evidence type="ECO:0000256" key="2">
    <source>
        <dbReference type="SAM" id="SignalP"/>
    </source>
</evidence>
<evidence type="ECO:0000256" key="1">
    <source>
        <dbReference type="SAM" id="Coils"/>
    </source>
</evidence>
<sequence length="320" mass="37312">MSDGLWLMVVGCVGHLSCEVPQGAVICDEYWPSVGRAFLLLSSTPQLRPGDYPVALYFCLDDEEYVQATITREQSFKNLLDQLERVGERLRRQIKGLLEVDLVRSLHVGNSPADGTDNFEDFFTCHIQFTHRKLLEYVQRRDVQSVLFKRARLNIPTGQSRKFILQILVYRLFDALIPIICMTQAGMQCYQDTALNIMRRVNMKYLQHGARETILRFLEHCADTNATFDLYYHHDGKPPKFDYFGRVWTEREDREEGDKITFNTADAVRHIFATTDTDVQKFLPRKTDELETAHQFFVRKGIPDFMNPAVWEKEERITEL</sequence>
<dbReference type="AlphaFoldDB" id="A0A6A5URH1"/>
<accession>A0A6A5URH1</accession>
<organism evidence="3 4">
    <name type="scientific">Bimuria novae-zelandiae CBS 107.79</name>
    <dbReference type="NCBI Taxonomy" id="1447943"/>
    <lineage>
        <taxon>Eukaryota</taxon>
        <taxon>Fungi</taxon>
        <taxon>Dikarya</taxon>
        <taxon>Ascomycota</taxon>
        <taxon>Pezizomycotina</taxon>
        <taxon>Dothideomycetes</taxon>
        <taxon>Pleosporomycetidae</taxon>
        <taxon>Pleosporales</taxon>
        <taxon>Massarineae</taxon>
        <taxon>Didymosphaeriaceae</taxon>
        <taxon>Bimuria</taxon>
    </lineage>
</organism>